<dbReference type="EMBL" id="AP022869">
    <property type="protein sequence ID" value="BCB70014.1"/>
    <property type="molecule type" value="Genomic_DNA"/>
</dbReference>
<dbReference type="PANTHER" id="PTHR43080:SF2">
    <property type="entry name" value="CBS DOMAIN-CONTAINING PROTEIN"/>
    <property type="match status" value="1"/>
</dbReference>
<dbReference type="Pfam" id="PF00571">
    <property type="entry name" value="CBS"/>
    <property type="match status" value="2"/>
</dbReference>
<proteinExistence type="predicted"/>
<feature type="domain" description="CBS" evidence="3">
    <location>
        <begin position="82"/>
        <end position="135"/>
    </location>
</feature>
<dbReference type="EMBL" id="FSQX01000001">
    <property type="protein sequence ID" value="SIN63436.1"/>
    <property type="molecule type" value="Genomic_DNA"/>
</dbReference>
<name>A0A0D7V1E2_9GAMM</name>
<dbReference type="PANTHER" id="PTHR43080">
    <property type="entry name" value="CBS DOMAIN-CONTAINING PROTEIN CBSX3, MITOCHONDRIAL"/>
    <property type="match status" value="1"/>
</dbReference>
<dbReference type="InterPro" id="IPR000644">
    <property type="entry name" value="CBS_dom"/>
</dbReference>
<dbReference type="PATRIC" id="fig|29570.3.peg.70"/>
<keyword evidence="1 2" id="KW-0129">CBS domain</keyword>
<dbReference type="SUPFAM" id="SSF54631">
    <property type="entry name" value="CBS-domain pair"/>
    <property type="match status" value="1"/>
</dbReference>
<evidence type="ECO:0000313" key="6">
    <source>
        <dbReference type="EMBL" id="SIN63436.1"/>
    </source>
</evidence>
<accession>A0A0D7V1E2</accession>
<dbReference type="GeneID" id="97277953"/>
<evidence type="ECO:0000313" key="7">
    <source>
        <dbReference type="Proteomes" id="UP000185024"/>
    </source>
</evidence>
<dbReference type="InterPro" id="IPR051257">
    <property type="entry name" value="Diverse_CBS-Domain"/>
</dbReference>
<dbReference type="SMART" id="SM00116">
    <property type="entry name" value="CBS"/>
    <property type="match status" value="2"/>
</dbReference>
<reference evidence="4 9" key="2">
    <citation type="submission" date="2020-02" db="EMBL/GenBank/DDBJ databases">
        <title>Complete Genome Sequence of Halomonas meridiana strain BAA-801, Isolated from Deep Sea Thermal Vent.</title>
        <authorList>
            <person name="Takahashi Y."/>
            <person name="Takahashi H."/>
            <person name="Galipon J."/>
            <person name="Arakawa K."/>
        </authorList>
    </citation>
    <scope>NUCLEOTIDE SEQUENCE [LARGE SCALE GENOMIC DNA]</scope>
    <source>
        <strain evidence="4 9">Slthf1</strain>
    </source>
</reference>
<evidence type="ECO:0000256" key="1">
    <source>
        <dbReference type="ARBA" id="ARBA00023122"/>
    </source>
</evidence>
<evidence type="ECO:0000313" key="9">
    <source>
        <dbReference type="Proteomes" id="UP000503197"/>
    </source>
</evidence>
<reference evidence="5 8" key="3">
    <citation type="submission" date="2020-03" db="EMBL/GenBank/DDBJ databases">
        <title>Complete Genome Sequence of Halomonas meridiana strain Eplume2, isolated from hydrothermal-plume in the north east Pacific Ocean.</title>
        <authorList>
            <person name="Kurihara Y."/>
            <person name="Kawai S."/>
            <person name="Sakai A."/>
            <person name="Galipon J."/>
            <person name="Arakawa K."/>
        </authorList>
    </citation>
    <scope>NUCLEOTIDE SEQUENCE [LARGE SCALE GENOMIC DNA]</scope>
    <source>
        <strain evidence="5 8">Eplume2</strain>
    </source>
</reference>
<organism evidence="6 7">
    <name type="scientific">Vreelandella aquamarina</name>
    <dbReference type="NCBI Taxonomy" id="77097"/>
    <lineage>
        <taxon>Bacteria</taxon>
        <taxon>Pseudomonadati</taxon>
        <taxon>Pseudomonadota</taxon>
        <taxon>Gammaproteobacteria</taxon>
        <taxon>Oceanospirillales</taxon>
        <taxon>Halomonadaceae</taxon>
        <taxon>Vreelandella</taxon>
    </lineage>
</organism>
<evidence type="ECO:0000313" key="5">
    <source>
        <dbReference type="EMBL" id="BCB70014.1"/>
    </source>
</evidence>
<dbReference type="AlphaFoldDB" id="A0A0D7V1E2"/>
<evidence type="ECO:0000313" key="8">
    <source>
        <dbReference type="Proteomes" id="UP000501053"/>
    </source>
</evidence>
<dbReference type="RefSeq" id="WP_044628016.1">
    <property type="nucleotide sequence ID" value="NZ_AP022821.1"/>
</dbReference>
<dbReference type="EMBL" id="AP022821">
    <property type="protein sequence ID" value="BCA91707.1"/>
    <property type="molecule type" value="Genomic_DNA"/>
</dbReference>
<dbReference type="PROSITE" id="PS51371">
    <property type="entry name" value="CBS"/>
    <property type="match status" value="1"/>
</dbReference>
<evidence type="ECO:0000256" key="2">
    <source>
        <dbReference type="PROSITE-ProRule" id="PRU00703"/>
    </source>
</evidence>
<dbReference type="InterPro" id="IPR046342">
    <property type="entry name" value="CBS_dom_sf"/>
</dbReference>
<dbReference type="Proteomes" id="UP000501053">
    <property type="component" value="Chromosome"/>
</dbReference>
<keyword evidence="8" id="KW-1185">Reference proteome</keyword>
<dbReference type="Gene3D" id="3.10.580.10">
    <property type="entry name" value="CBS-domain"/>
    <property type="match status" value="1"/>
</dbReference>
<dbReference type="OrthoDB" id="9771532at2"/>
<protein>
    <submittedName>
        <fullName evidence="6">CBS domain-containing protein</fullName>
    </submittedName>
</protein>
<evidence type="ECO:0000259" key="3">
    <source>
        <dbReference type="PROSITE" id="PS51371"/>
    </source>
</evidence>
<reference evidence="6 7" key="1">
    <citation type="submission" date="2016-11" db="EMBL/GenBank/DDBJ databases">
        <authorList>
            <person name="Jaros S."/>
            <person name="Januszkiewicz K."/>
            <person name="Wedrychowicz H."/>
        </authorList>
    </citation>
    <scope>NUCLEOTIDE SEQUENCE [LARGE SCALE GENOMIC DNA]</scope>
    <source>
        <strain evidence="6 7">ACAM 239</strain>
    </source>
</reference>
<evidence type="ECO:0000313" key="4">
    <source>
        <dbReference type="EMBL" id="BCA91707.1"/>
    </source>
</evidence>
<dbReference type="Proteomes" id="UP000185024">
    <property type="component" value="Unassembled WGS sequence"/>
</dbReference>
<dbReference type="Proteomes" id="UP000503197">
    <property type="component" value="Chromosome"/>
</dbReference>
<gene>
    <name evidence="5" type="ORF">HMEPL2_03650</name>
    <name evidence="4" type="ORF">HMSLTHF_14820</name>
    <name evidence="6" type="ORF">SAMN05878438_1225</name>
</gene>
<sequence length="135" mass="15138">MASSSLTERTAQDVMHSRYVTTDGFMTVTDGIELMRQYDATAIIVDRRDEKDELGLVLASDIAKKVLAVNRSADRVSLYEIMSKPIISVRPEMNIRYCARLFAQFGLSQAPVVDAKHSVIGIIDYPRLVIGWETN</sequence>